<dbReference type="Gene3D" id="3.20.20.30">
    <property type="entry name" value="Luciferase-like domain"/>
    <property type="match status" value="1"/>
</dbReference>
<proteinExistence type="predicted"/>
<dbReference type="RefSeq" id="WP_378285274.1">
    <property type="nucleotide sequence ID" value="NZ_JBHSON010000043.1"/>
</dbReference>
<dbReference type="GO" id="GO:0016491">
    <property type="term" value="F:oxidoreductase activity"/>
    <property type="evidence" value="ECO:0007669"/>
    <property type="project" value="UniProtKB-KW"/>
</dbReference>
<organism evidence="2 3">
    <name type="scientific">Actinomadura rugatobispora</name>
    <dbReference type="NCBI Taxonomy" id="1994"/>
    <lineage>
        <taxon>Bacteria</taxon>
        <taxon>Bacillati</taxon>
        <taxon>Actinomycetota</taxon>
        <taxon>Actinomycetes</taxon>
        <taxon>Streptosporangiales</taxon>
        <taxon>Thermomonosporaceae</taxon>
        <taxon>Actinomadura</taxon>
    </lineage>
</organism>
<dbReference type="PANTHER" id="PTHR43244">
    <property type="match status" value="1"/>
</dbReference>
<dbReference type="InterPro" id="IPR011251">
    <property type="entry name" value="Luciferase-like_dom"/>
</dbReference>
<dbReference type="InterPro" id="IPR036661">
    <property type="entry name" value="Luciferase-like_sf"/>
</dbReference>
<protein>
    <submittedName>
        <fullName evidence="2">TIGR03617 family F420-dependent LLM class oxidoreductase</fullName>
        <ecNumber evidence="2">1.-.-.-</ecNumber>
    </submittedName>
</protein>
<dbReference type="EMBL" id="JBHSON010000043">
    <property type="protein sequence ID" value="MFC5749546.1"/>
    <property type="molecule type" value="Genomic_DNA"/>
</dbReference>
<evidence type="ECO:0000259" key="1">
    <source>
        <dbReference type="Pfam" id="PF00296"/>
    </source>
</evidence>
<gene>
    <name evidence="2" type="ORF">ACFPZN_28320</name>
</gene>
<dbReference type="Proteomes" id="UP001596074">
    <property type="component" value="Unassembled WGS sequence"/>
</dbReference>
<dbReference type="CDD" id="cd01097">
    <property type="entry name" value="Tetrahydromethanopterin_reductase"/>
    <property type="match status" value="1"/>
</dbReference>
<dbReference type="EC" id="1.-.-.-" evidence="2"/>
<evidence type="ECO:0000313" key="3">
    <source>
        <dbReference type="Proteomes" id="UP001596074"/>
    </source>
</evidence>
<comment type="caution">
    <text evidence="2">The sequence shown here is derived from an EMBL/GenBank/DDBJ whole genome shotgun (WGS) entry which is preliminary data.</text>
</comment>
<reference evidence="3" key="1">
    <citation type="journal article" date="2019" name="Int. J. Syst. Evol. Microbiol.">
        <title>The Global Catalogue of Microorganisms (GCM) 10K type strain sequencing project: providing services to taxonomists for standard genome sequencing and annotation.</title>
        <authorList>
            <consortium name="The Broad Institute Genomics Platform"/>
            <consortium name="The Broad Institute Genome Sequencing Center for Infectious Disease"/>
            <person name="Wu L."/>
            <person name="Ma J."/>
        </authorList>
    </citation>
    <scope>NUCLEOTIDE SEQUENCE [LARGE SCALE GENOMIC DNA]</scope>
    <source>
        <strain evidence="3">KCTC 42087</strain>
    </source>
</reference>
<keyword evidence="3" id="KW-1185">Reference proteome</keyword>
<keyword evidence="2" id="KW-0560">Oxidoreductase</keyword>
<dbReference type="InterPro" id="IPR050564">
    <property type="entry name" value="F420-G6PD/mer"/>
</dbReference>
<accession>A0ABW1A301</accession>
<dbReference type="PANTHER" id="PTHR43244:SF2">
    <property type="entry name" value="CONSERVED HYPOTHETICAL ALANINE AND PROLINE-RICH PROTEIN"/>
    <property type="match status" value="1"/>
</dbReference>
<sequence>MLVETRLGFGPDAGERAARQEAAGYAGTFTRETDTDPFLPLALAAGGTERIELGTAVAIAFARSPMTLAYTAHNLQTLTGGRFVLGLGTQVRGHIVRRFSMGWDAPVARMRDYLDALRAIWAAWREGTPLKHEGAFYTHTLMTPAFTPPPHSYSDPPVLLAAVGPAMTDLACERADGLLVHPFSGHAYLREVTRPRVGEALARHGRDAGCFRVGGSVLVATGRDEEETAASVAALRARVAFYGSTPAYRPVLAHHGWGDLADRLHGLSKSGRPDRWQAMADLMPDEVVHTIGVVADPDDLAARVADRYRGLLDRVSLNHPGKVPPELLDTVSTRL</sequence>
<dbReference type="InterPro" id="IPR019919">
    <property type="entry name" value="Lucif-like_OxRdtase_MSMEG_2256"/>
</dbReference>
<evidence type="ECO:0000313" key="2">
    <source>
        <dbReference type="EMBL" id="MFC5749546.1"/>
    </source>
</evidence>
<feature type="domain" description="Luciferase-like" evidence="1">
    <location>
        <begin position="13"/>
        <end position="310"/>
    </location>
</feature>
<dbReference type="SUPFAM" id="SSF51679">
    <property type="entry name" value="Bacterial luciferase-like"/>
    <property type="match status" value="1"/>
</dbReference>
<name>A0ABW1A301_9ACTN</name>
<dbReference type="Pfam" id="PF00296">
    <property type="entry name" value="Bac_luciferase"/>
    <property type="match status" value="1"/>
</dbReference>
<dbReference type="NCBIfam" id="TIGR03617">
    <property type="entry name" value="F420_MSMEG_2256"/>
    <property type="match status" value="1"/>
</dbReference>